<evidence type="ECO:0000313" key="3">
    <source>
        <dbReference type="Proteomes" id="UP000053573"/>
    </source>
</evidence>
<name>A0A0H1B6J8_9EURO</name>
<feature type="region of interest" description="Disordered" evidence="1">
    <location>
        <begin position="31"/>
        <end position="59"/>
    </location>
</feature>
<evidence type="ECO:0000256" key="1">
    <source>
        <dbReference type="SAM" id="MobiDB-lite"/>
    </source>
</evidence>
<protein>
    <submittedName>
        <fullName evidence="2">Uncharacterized protein</fullName>
    </submittedName>
</protein>
<comment type="caution">
    <text evidence="2">The sequence shown here is derived from an EMBL/GenBank/DDBJ whole genome shotgun (WGS) entry which is preliminary data.</text>
</comment>
<sequence length="127" mass="15158">MRSRRIRSRWKQHSGVSICWAKPNSVWRTDPVRRHLDPQHPQLHMDQSRHGWPVRSPSPGRTHVQYLEFSNHRDGRLRGARPDLRQSRRLHLRRIHLTMENAIRCAGRRQLPEPTRLAKEGHEGPER</sequence>
<gene>
    <name evidence="2" type="ORF">EMPG_17446</name>
</gene>
<feature type="compositionally biased region" description="Basic and acidic residues" evidence="1">
    <location>
        <begin position="116"/>
        <end position="127"/>
    </location>
</feature>
<dbReference type="Proteomes" id="UP000053573">
    <property type="component" value="Unassembled WGS sequence"/>
</dbReference>
<dbReference type="EMBL" id="LDEV01002923">
    <property type="protein sequence ID" value="KLJ07064.1"/>
    <property type="molecule type" value="Genomic_DNA"/>
</dbReference>
<feature type="region of interest" description="Disordered" evidence="1">
    <location>
        <begin position="106"/>
        <end position="127"/>
    </location>
</feature>
<organism evidence="2 3">
    <name type="scientific">Blastomyces silverae</name>
    <dbReference type="NCBI Taxonomy" id="2060906"/>
    <lineage>
        <taxon>Eukaryota</taxon>
        <taxon>Fungi</taxon>
        <taxon>Dikarya</taxon>
        <taxon>Ascomycota</taxon>
        <taxon>Pezizomycotina</taxon>
        <taxon>Eurotiomycetes</taxon>
        <taxon>Eurotiomycetidae</taxon>
        <taxon>Onygenales</taxon>
        <taxon>Ajellomycetaceae</taxon>
        <taxon>Blastomyces</taxon>
    </lineage>
</organism>
<keyword evidence="3" id="KW-1185">Reference proteome</keyword>
<dbReference type="AlphaFoldDB" id="A0A0H1B6J8"/>
<reference evidence="3" key="1">
    <citation type="journal article" date="2015" name="PLoS Genet.">
        <title>The dynamic genome and transcriptome of the human fungal pathogen Blastomyces and close relative Emmonsia.</title>
        <authorList>
            <person name="Munoz J.F."/>
            <person name="Gauthier G.M."/>
            <person name="Desjardins C.A."/>
            <person name="Gallo J.E."/>
            <person name="Holder J."/>
            <person name="Sullivan T.D."/>
            <person name="Marty A.J."/>
            <person name="Carmen J.C."/>
            <person name="Chen Z."/>
            <person name="Ding L."/>
            <person name="Gujja S."/>
            <person name="Magrini V."/>
            <person name="Misas E."/>
            <person name="Mitreva M."/>
            <person name="Priest M."/>
            <person name="Saif S."/>
            <person name="Whiston E.A."/>
            <person name="Young S."/>
            <person name="Zeng Q."/>
            <person name="Goldman W.E."/>
            <person name="Mardis E.R."/>
            <person name="Taylor J.W."/>
            <person name="McEwen J.G."/>
            <person name="Clay O.K."/>
            <person name="Klein B.S."/>
            <person name="Cuomo C.A."/>
        </authorList>
    </citation>
    <scope>NUCLEOTIDE SEQUENCE [LARGE SCALE GENOMIC DNA]</scope>
    <source>
        <strain evidence="3">UAMH 139</strain>
    </source>
</reference>
<proteinExistence type="predicted"/>
<evidence type="ECO:0000313" key="2">
    <source>
        <dbReference type="EMBL" id="KLJ07064.1"/>
    </source>
</evidence>
<accession>A0A0H1B6J8</accession>